<evidence type="ECO:0000256" key="7">
    <source>
        <dbReference type="SAM" id="SignalP"/>
    </source>
</evidence>
<evidence type="ECO:0000256" key="5">
    <source>
        <dbReference type="ARBA" id="ARBA00023004"/>
    </source>
</evidence>
<dbReference type="RefSeq" id="WP_251779680.1">
    <property type="nucleotide sequence ID" value="NZ_JAMKFE010000010.1"/>
</dbReference>
<dbReference type="Proteomes" id="UP001165541">
    <property type="component" value="Unassembled WGS sequence"/>
</dbReference>
<comment type="caution">
    <text evidence="9">The sequence shown here is derived from an EMBL/GenBank/DDBJ whole genome shotgun (WGS) entry which is preliminary data.</text>
</comment>
<protein>
    <submittedName>
        <fullName evidence="9">Cytochrome c</fullName>
    </submittedName>
</protein>
<dbReference type="Gene3D" id="1.10.760.10">
    <property type="entry name" value="Cytochrome c-like domain"/>
    <property type="match status" value="1"/>
</dbReference>
<dbReference type="InterPro" id="IPR009056">
    <property type="entry name" value="Cyt_c-like_dom"/>
</dbReference>
<feature type="signal peptide" evidence="7">
    <location>
        <begin position="1"/>
        <end position="19"/>
    </location>
</feature>
<name>A0ABT0YR42_9BURK</name>
<evidence type="ECO:0000259" key="8">
    <source>
        <dbReference type="PROSITE" id="PS51007"/>
    </source>
</evidence>
<keyword evidence="3 6" id="KW-0479">Metal-binding</keyword>
<dbReference type="InterPro" id="IPR036909">
    <property type="entry name" value="Cyt_c-like_dom_sf"/>
</dbReference>
<reference evidence="9" key="1">
    <citation type="submission" date="2022-05" db="EMBL/GenBank/DDBJ databases">
        <title>Schlegelella sp. nov., isolated from mangrove soil.</title>
        <authorList>
            <person name="Liu Y."/>
            <person name="Ge X."/>
            <person name="Liu W."/>
        </authorList>
    </citation>
    <scope>NUCLEOTIDE SEQUENCE</scope>
    <source>
        <strain evidence="9">S2-27</strain>
    </source>
</reference>
<evidence type="ECO:0000256" key="6">
    <source>
        <dbReference type="PROSITE-ProRule" id="PRU00433"/>
    </source>
</evidence>
<accession>A0ABT0YR42</accession>
<keyword evidence="5 6" id="KW-0408">Iron</keyword>
<keyword evidence="7" id="KW-0732">Signal</keyword>
<feature type="domain" description="Cytochrome c" evidence="8">
    <location>
        <begin position="24"/>
        <end position="104"/>
    </location>
</feature>
<dbReference type="Pfam" id="PF13442">
    <property type="entry name" value="Cytochrome_CBB3"/>
    <property type="match status" value="1"/>
</dbReference>
<feature type="chain" id="PRO_5046860632" evidence="7">
    <location>
        <begin position="20"/>
        <end position="108"/>
    </location>
</feature>
<evidence type="ECO:0000256" key="2">
    <source>
        <dbReference type="ARBA" id="ARBA00022617"/>
    </source>
</evidence>
<keyword evidence="1" id="KW-0813">Transport</keyword>
<evidence type="ECO:0000313" key="10">
    <source>
        <dbReference type="Proteomes" id="UP001165541"/>
    </source>
</evidence>
<dbReference type="InterPro" id="IPR008168">
    <property type="entry name" value="Cyt_C_IC"/>
</dbReference>
<evidence type="ECO:0000256" key="1">
    <source>
        <dbReference type="ARBA" id="ARBA00022448"/>
    </source>
</evidence>
<evidence type="ECO:0000256" key="3">
    <source>
        <dbReference type="ARBA" id="ARBA00022723"/>
    </source>
</evidence>
<dbReference type="PROSITE" id="PS51007">
    <property type="entry name" value="CYTC"/>
    <property type="match status" value="1"/>
</dbReference>
<dbReference type="PRINTS" id="PR00605">
    <property type="entry name" value="CYTCHROMECIC"/>
</dbReference>
<dbReference type="SUPFAM" id="SSF46626">
    <property type="entry name" value="Cytochrome c"/>
    <property type="match status" value="1"/>
</dbReference>
<keyword evidence="10" id="KW-1185">Reference proteome</keyword>
<sequence length="108" mass="11337">MQHRWLLTLVLCAPVLAWAGDDEAKFALGKRLFIGGAVPACAVCHTLKDAGSEGAIGPVLDELQPDAARVAQALRTGLGAMPAYGEKLTEVQIDALAYYVSRASGATR</sequence>
<dbReference type="EMBL" id="JAMKFE010000010">
    <property type="protein sequence ID" value="MCM5681201.1"/>
    <property type="molecule type" value="Genomic_DNA"/>
</dbReference>
<evidence type="ECO:0000256" key="4">
    <source>
        <dbReference type="ARBA" id="ARBA00022982"/>
    </source>
</evidence>
<keyword evidence="4" id="KW-0249">Electron transport</keyword>
<gene>
    <name evidence="9" type="ORF">M8A51_16865</name>
</gene>
<evidence type="ECO:0000313" key="9">
    <source>
        <dbReference type="EMBL" id="MCM5681201.1"/>
    </source>
</evidence>
<organism evidence="9 10">
    <name type="scientific">Caldimonas mangrovi</name>
    <dbReference type="NCBI Taxonomy" id="2944811"/>
    <lineage>
        <taxon>Bacteria</taxon>
        <taxon>Pseudomonadati</taxon>
        <taxon>Pseudomonadota</taxon>
        <taxon>Betaproteobacteria</taxon>
        <taxon>Burkholderiales</taxon>
        <taxon>Sphaerotilaceae</taxon>
        <taxon>Caldimonas</taxon>
    </lineage>
</organism>
<proteinExistence type="predicted"/>
<keyword evidence="2 6" id="KW-0349">Heme</keyword>